<dbReference type="EMBL" id="QSQP01000001">
    <property type="protein sequence ID" value="RGK45683.1"/>
    <property type="molecule type" value="Genomic_DNA"/>
</dbReference>
<accession>A0A3E4M7L6</accession>
<keyword evidence="1" id="KW-0472">Membrane</keyword>
<name>A0A3E4M7L6_9FIRM</name>
<comment type="caution">
    <text evidence="2">The sequence shown here is derived from an EMBL/GenBank/DDBJ whole genome shotgun (WGS) entry which is preliminary data.</text>
</comment>
<evidence type="ECO:0000256" key="1">
    <source>
        <dbReference type="SAM" id="Phobius"/>
    </source>
</evidence>
<reference evidence="2 3" key="1">
    <citation type="submission" date="2018-08" db="EMBL/GenBank/DDBJ databases">
        <title>A genome reference for cultivated species of the human gut microbiota.</title>
        <authorList>
            <person name="Zou Y."/>
            <person name="Xue W."/>
            <person name="Luo G."/>
        </authorList>
    </citation>
    <scope>NUCLEOTIDE SEQUENCE [LARGE SCALE GENOMIC DNA]</scope>
    <source>
        <strain evidence="2 3">TF11-15AC</strain>
    </source>
</reference>
<feature type="transmembrane region" description="Helical" evidence="1">
    <location>
        <begin position="20"/>
        <end position="42"/>
    </location>
</feature>
<keyword evidence="1" id="KW-0812">Transmembrane</keyword>
<keyword evidence="1" id="KW-1133">Transmembrane helix</keyword>
<dbReference type="Proteomes" id="UP000261052">
    <property type="component" value="Unassembled WGS sequence"/>
</dbReference>
<dbReference type="AlphaFoldDB" id="A0A3E4M7L6"/>
<gene>
    <name evidence="2" type="ORF">DXD13_00975</name>
</gene>
<dbReference type="RefSeq" id="WP_117684593.1">
    <property type="nucleotide sequence ID" value="NZ_QSQP01000001.1"/>
</dbReference>
<sequence length="91" mass="10527">MNRKQRRKIRRIAGKIRGWILTAMAIMAAYLVLCGVGIIEMPEWGPDWYPVQICMVVIGGGWLIMFMAANGAFDEMDLYDDEDEEDEPWEE</sequence>
<evidence type="ECO:0000313" key="3">
    <source>
        <dbReference type="Proteomes" id="UP000261052"/>
    </source>
</evidence>
<organism evidence="2 3">
    <name type="scientific">Agathobacter rectalis</name>
    <dbReference type="NCBI Taxonomy" id="39491"/>
    <lineage>
        <taxon>Bacteria</taxon>
        <taxon>Bacillati</taxon>
        <taxon>Bacillota</taxon>
        <taxon>Clostridia</taxon>
        <taxon>Lachnospirales</taxon>
        <taxon>Lachnospiraceae</taxon>
        <taxon>Agathobacter</taxon>
    </lineage>
</organism>
<feature type="transmembrane region" description="Helical" evidence="1">
    <location>
        <begin position="48"/>
        <end position="69"/>
    </location>
</feature>
<protein>
    <submittedName>
        <fullName evidence="2">Uncharacterized protein</fullName>
    </submittedName>
</protein>
<evidence type="ECO:0000313" key="2">
    <source>
        <dbReference type="EMBL" id="RGK45683.1"/>
    </source>
</evidence>
<proteinExistence type="predicted"/>